<dbReference type="InterPro" id="IPR006994">
    <property type="entry name" value="TCF25/Rqc1"/>
</dbReference>
<feature type="compositionally biased region" description="Acidic residues" evidence="1">
    <location>
        <begin position="739"/>
        <end position="758"/>
    </location>
</feature>
<keyword evidence="3" id="KW-1185">Reference proteome</keyword>
<dbReference type="OrthoDB" id="205993at2759"/>
<dbReference type="InParanoid" id="A0A409VQU3"/>
<reference evidence="2 3" key="1">
    <citation type="journal article" date="2018" name="Evol. Lett.">
        <title>Horizontal gene cluster transfer increased hallucinogenic mushroom diversity.</title>
        <authorList>
            <person name="Reynolds H.T."/>
            <person name="Vijayakumar V."/>
            <person name="Gluck-Thaler E."/>
            <person name="Korotkin H.B."/>
            <person name="Matheny P.B."/>
            <person name="Slot J.C."/>
        </authorList>
    </citation>
    <scope>NUCLEOTIDE SEQUENCE [LARGE SCALE GENOMIC DNA]</scope>
    <source>
        <strain evidence="2 3">2629</strain>
    </source>
</reference>
<feature type="compositionally biased region" description="Acidic residues" evidence="1">
    <location>
        <begin position="779"/>
        <end position="789"/>
    </location>
</feature>
<evidence type="ECO:0008006" key="4">
    <source>
        <dbReference type="Google" id="ProtNLM"/>
    </source>
</evidence>
<accession>A0A409VQU3</accession>
<evidence type="ECO:0000256" key="1">
    <source>
        <dbReference type="SAM" id="MobiDB-lite"/>
    </source>
</evidence>
<evidence type="ECO:0000313" key="3">
    <source>
        <dbReference type="Proteomes" id="UP000284842"/>
    </source>
</evidence>
<feature type="compositionally biased region" description="Basic residues" evidence="1">
    <location>
        <begin position="71"/>
        <end position="83"/>
    </location>
</feature>
<feature type="region of interest" description="Disordered" evidence="1">
    <location>
        <begin position="722"/>
        <end position="800"/>
    </location>
</feature>
<protein>
    <recommendedName>
        <fullName evidence="4">DUF654-domain-containing protein</fullName>
    </recommendedName>
</protein>
<name>A0A409VQU3_9AGAR</name>
<dbReference type="EMBL" id="NHTK01006005">
    <property type="protein sequence ID" value="PPQ68566.1"/>
    <property type="molecule type" value="Genomic_DNA"/>
</dbReference>
<dbReference type="GO" id="GO:0072344">
    <property type="term" value="P:rescue of stalled ribosome"/>
    <property type="evidence" value="ECO:0007669"/>
    <property type="project" value="TreeGrafter"/>
</dbReference>
<dbReference type="GO" id="GO:1990116">
    <property type="term" value="P:ribosome-associated ubiquitin-dependent protein catabolic process"/>
    <property type="evidence" value="ECO:0007669"/>
    <property type="project" value="TreeGrafter"/>
</dbReference>
<feature type="region of interest" description="Disordered" evidence="1">
    <location>
        <begin position="52"/>
        <end position="128"/>
    </location>
</feature>
<dbReference type="PANTHER" id="PTHR22684">
    <property type="entry name" value="NULP1-RELATED"/>
    <property type="match status" value="1"/>
</dbReference>
<dbReference type="STRING" id="181874.A0A409VQU3"/>
<feature type="compositionally biased region" description="Gly residues" evidence="1">
    <location>
        <begin position="689"/>
        <end position="699"/>
    </location>
</feature>
<feature type="region of interest" description="Disordered" evidence="1">
    <location>
        <begin position="686"/>
        <end position="706"/>
    </location>
</feature>
<dbReference type="AlphaFoldDB" id="A0A409VQU3"/>
<gene>
    <name evidence="2" type="ORF">CVT24_005578</name>
</gene>
<dbReference type="PANTHER" id="PTHR22684:SF0">
    <property type="entry name" value="RIBOSOME QUALITY CONTROL COMPLEX SUBUNIT TCF25"/>
    <property type="match status" value="1"/>
</dbReference>
<comment type="caution">
    <text evidence="2">The sequence shown here is derived from an EMBL/GenBank/DDBJ whole genome shotgun (WGS) entry which is preliminary data.</text>
</comment>
<dbReference type="GO" id="GO:1990112">
    <property type="term" value="C:RQC complex"/>
    <property type="evidence" value="ECO:0007669"/>
    <property type="project" value="TreeGrafter"/>
</dbReference>
<dbReference type="Pfam" id="PF04910">
    <property type="entry name" value="Tcf25"/>
    <property type="match status" value="1"/>
</dbReference>
<organism evidence="2 3">
    <name type="scientific">Panaeolus cyanescens</name>
    <dbReference type="NCBI Taxonomy" id="181874"/>
    <lineage>
        <taxon>Eukaryota</taxon>
        <taxon>Fungi</taxon>
        <taxon>Dikarya</taxon>
        <taxon>Basidiomycota</taxon>
        <taxon>Agaricomycotina</taxon>
        <taxon>Agaricomycetes</taxon>
        <taxon>Agaricomycetidae</taxon>
        <taxon>Agaricales</taxon>
        <taxon>Agaricineae</taxon>
        <taxon>Galeropsidaceae</taxon>
        <taxon>Panaeolus</taxon>
    </lineage>
</organism>
<sequence>MPPRLSKRQQRELEDLEALNLTNAKLAQEESSEEEEVLVKPTVKAGGFASLLAGDVDDDSQEEEDTGVKASKSKKSKKKKKKAPEKPAAQPPAQAVPPKEQVQEADSISKSEKKALKRAKQKEKKAATDDLDQVLAELNIQYPASQKISFAANTRQSLADLMAVSLQNLDAEAEMRKFFGSRVVTATKAESSSGKKKLQNVRSHLTRPQATWWAAKGREGLSLRSLTDEEVEEKLDSHAWQPLQEKWWTVEYSKRYKSMTKAFMGTVYSGDPQGFWDLLGILPWHADTLLQISEVYQHAQAVDFVDRALFTYERCFMGAFTFATGLNRLDFDFVENRPFFLAIHRQTTDLQRRGCVRTAFEFAKLLYSLDPWEDPHGATLHLDFLSIKSGMSQWLLDMFEVFEARRGGNTTSDARLDPTLLPGWTYAKALALRNIEENNKDKDHGKSTEALRAAAQDFPSIVPLLADKLDVNLTAAIRSHRDFRIETDAQSLSAPNGVLHLLSHLYVQRSAPLWKEHSSWFASTIADTFQILPSSLPVTNRRKAFLSQYENTNLRHSVYRHIMVLETSYRRLFSYIPRSVLDVKSLACDPLPPLTLKTMYNDDFFRGIDDPYTARMRSRRGRANEQQRLEQMIPDAAFRQQFQALFDAQPQMAERFPGGILQFAQMVGQLPPDVVEDLLAEVVHAAPGGQPGAMPGGFGNMQEDEGDDGMFEVHWVEPGQEGQVQAARAPVGGNVGPEEQGDVGEDDEDDDDDEDEQDVSPMPRMIRNVFRRLWGGRAEDDEESSDEDVQAPMRDDLGVD</sequence>
<dbReference type="Proteomes" id="UP000284842">
    <property type="component" value="Unassembled WGS sequence"/>
</dbReference>
<evidence type="ECO:0000313" key="2">
    <source>
        <dbReference type="EMBL" id="PPQ68566.1"/>
    </source>
</evidence>
<feature type="compositionally biased region" description="Low complexity" evidence="1">
    <location>
        <begin position="86"/>
        <end position="100"/>
    </location>
</feature>
<dbReference type="FunCoup" id="A0A409VQU3">
    <property type="interactions" value="415"/>
</dbReference>
<proteinExistence type="predicted"/>
<feature type="compositionally biased region" description="Acidic residues" evidence="1">
    <location>
        <begin position="55"/>
        <end position="65"/>
    </location>
</feature>